<comment type="caution">
    <text evidence="2">The sequence shown here is derived from an EMBL/GenBank/DDBJ whole genome shotgun (WGS) entry which is preliminary data.</text>
</comment>
<reference evidence="2 3" key="1">
    <citation type="journal article" date="2015" name="BMC Genomics">
        <title>Insights from the genome of Ophiocordyceps polyrhachis-furcata to pathogenicity and host specificity in insect fungi.</title>
        <authorList>
            <person name="Wichadakul D."/>
            <person name="Kobmoo N."/>
            <person name="Ingsriswang S."/>
            <person name="Tangphatsornruang S."/>
            <person name="Chantasingh D."/>
            <person name="Luangsa-ard J.J."/>
            <person name="Eurwilaichitr L."/>
        </authorList>
    </citation>
    <scope>NUCLEOTIDE SEQUENCE [LARGE SCALE GENOMIC DNA]</scope>
    <source>
        <strain evidence="2 3">BCC 54312</strain>
    </source>
</reference>
<protein>
    <submittedName>
        <fullName evidence="2">Uncharacterized protein</fullName>
    </submittedName>
</protein>
<accession>A0A367LME2</accession>
<keyword evidence="3" id="KW-1185">Reference proteome</keyword>
<dbReference type="AlphaFoldDB" id="A0A367LME2"/>
<name>A0A367LME2_9HYPO</name>
<dbReference type="Proteomes" id="UP000253664">
    <property type="component" value="Unassembled WGS sequence"/>
</dbReference>
<evidence type="ECO:0000256" key="1">
    <source>
        <dbReference type="SAM" id="MobiDB-lite"/>
    </source>
</evidence>
<sequence>MSQGSPSDRSRLDGILSVVVSDRCKAQRIDPRPVGRHGMPYSQMLGGHEKDIRGNEGKSHAGMKQIRMYVYIIWGWDECNEFRK</sequence>
<evidence type="ECO:0000313" key="3">
    <source>
        <dbReference type="Proteomes" id="UP000253664"/>
    </source>
</evidence>
<feature type="compositionally biased region" description="Basic and acidic residues" evidence="1">
    <location>
        <begin position="47"/>
        <end position="59"/>
    </location>
</feature>
<proteinExistence type="predicted"/>
<evidence type="ECO:0000313" key="2">
    <source>
        <dbReference type="EMBL" id="RCI15571.1"/>
    </source>
</evidence>
<organism evidence="2 3">
    <name type="scientific">Ophiocordyceps polyrhachis-furcata BCC 54312</name>
    <dbReference type="NCBI Taxonomy" id="1330021"/>
    <lineage>
        <taxon>Eukaryota</taxon>
        <taxon>Fungi</taxon>
        <taxon>Dikarya</taxon>
        <taxon>Ascomycota</taxon>
        <taxon>Pezizomycotina</taxon>
        <taxon>Sordariomycetes</taxon>
        <taxon>Hypocreomycetidae</taxon>
        <taxon>Hypocreales</taxon>
        <taxon>Ophiocordycipitaceae</taxon>
        <taxon>Ophiocordyceps</taxon>
    </lineage>
</organism>
<gene>
    <name evidence="2" type="ORF">L249_3558</name>
</gene>
<feature type="region of interest" description="Disordered" evidence="1">
    <location>
        <begin position="27"/>
        <end position="59"/>
    </location>
</feature>
<dbReference type="EMBL" id="LKCN02000002">
    <property type="protein sequence ID" value="RCI15571.1"/>
    <property type="molecule type" value="Genomic_DNA"/>
</dbReference>